<proteinExistence type="predicted"/>
<dbReference type="InterPro" id="IPR021812">
    <property type="entry name" value="DUF3391"/>
</dbReference>
<feature type="compositionally biased region" description="Low complexity" evidence="1">
    <location>
        <begin position="79"/>
        <end position="93"/>
    </location>
</feature>
<organism evidence="3 4">
    <name type="scientific">Desulfovibrio ferrophilus</name>
    <dbReference type="NCBI Taxonomy" id="241368"/>
    <lineage>
        <taxon>Bacteria</taxon>
        <taxon>Pseudomonadati</taxon>
        <taxon>Thermodesulfobacteriota</taxon>
        <taxon>Desulfovibrionia</taxon>
        <taxon>Desulfovibrionales</taxon>
        <taxon>Desulfovibrionaceae</taxon>
        <taxon>Desulfovibrio</taxon>
    </lineage>
</organism>
<gene>
    <name evidence="3" type="ORF">DFE_2266</name>
</gene>
<dbReference type="CDD" id="cd00077">
    <property type="entry name" value="HDc"/>
    <property type="match status" value="1"/>
</dbReference>
<dbReference type="InterPro" id="IPR003607">
    <property type="entry name" value="HD/PDEase_dom"/>
</dbReference>
<dbReference type="PROSITE" id="PS51832">
    <property type="entry name" value="HD_GYP"/>
    <property type="match status" value="1"/>
</dbReference>
<feature type="compositionally biased region" description="Gly residues" evidence="1">
    <location>
        <begin position="62"/>
        <end position="78"/>
    </location>
</feature>
<dbReference type="InterPro" id="IPR037522">
    <property type="entry name" value="HD_GYP_dom"/>
</dbReference>
<dbReference type="PANTHER" id="PTHR43155:SF2">
    <property type="entry name" value="CYCLIC DI-GMP PHOSPHODIESTERASE PA4108"/>
    <property type="match status" value="1"/>
</dbReference>
<accession>A0A2Z6B0G8</accession>
<reference evidence="3 4" key="1">
    <citation type="journal article" date="2018" name="Sci. Adv.">
        <title>Multi-heme cytochromes provide a pathway for survival in energy-limited environments.</title>
        <authorList>
            <person name="Deng X."/>
            <person name="Dohmae N."/>
            <person name="Nealson K.H."/>
            <person name="Hashimoto K."/>
            <person name="Okamoto A."/>
        </authorList>
    </citation>
    <scope>NUCLEOTIDE SEQUENCE [LARGE SCALE GENOMIC DNA]</scope>
    <source>
        <strain evidence="3 4">IS5</strain>
    </source>
</reference>
<dbReference type="KEGG" id="dfl:DFE_2266"/>
<dbReference type="Pfam" id="PF13487">
    <property type="entry name" value="HD_5"/>
    <property type="match status" value="1"/>
</dbReference>
<evidence type="ECO:0000256" key="1">
    <source>
        <dbReference type="SAM" id="MobiDB-lite"/>
    </source>
</evidence>
<dbReference type="Pfam" id="PF11871">
    <property type="entry name" value="DUF3391"/>
    <property type="match status" value="1"/>
</dbReference>
<dbReference type="SUPFAM" id="SSF109604">
    <property type="entry name" value="HD-domain/PDEase-like"/>
    <property type="match status" value="1"/>
</dbReference>
<dbReference type="AlphaFoldDB" id="A0A2Z6B0G8"/>
<dbReference type="PANTHER" id="PTHR43155">
    <property type="entry name" value="CYCLIC DI-GMP PHOSPHODIESTERASE PA4108-RELATED"/>
    <property type="match status" value="1"/>
</dbReference>
<evidence type="ECO:0000259" key="2">
    <source>
        <dbReference type="PROSITE" id="PS51832"/>
    </source>
</evidence>
<evidence type="ECO:0000313" key="4">
    <source>
        <dbReference type="Proteomes" id="UP000269883"/>
    </source>
</evidence>
<protein>
    <submittedName>
        <fullName evidence="3">Uncharacterized domain HDIG-containing protein</fullName>
    </submittedName>
</protein>
<feature type="region of interest" description="Disordered" evidence="1">
    <location>
        <begin position="50"/>
        <end position="99"/>
    </location>
</feature>
<dbReference type="EMBL" id="AP017378">
    <property type="protein sequence ID" value="BBD08992.1"/>
    <property type="molecule type" value="Genomic_DNA"/>
</dbReference>
<dbReference type="Proteomes" id="UP000269883">
    <property type="component" value="Chromosome"/>
</dbReference>
<dbReference type="Gene3D" id="1.10.3210.10">
    <property type="entry name" value="Hypothetical protein af1432"/>
    <property type="match status" value="1"/>
</dbReference>
<keyword evidence="4" id="KW-1185">Reference proteome</keyword>
<feature type="domain" description="HD-GYP" evidence="2">
    <location>
        <begin position="159"/>
        <end position="357"/>
    </location>
</feature>
<name>A0A2Z6B0G8_9BACT</name>
<sequence length="436" mass="47725">MIGLFIRLELEEGKNPFRKSEFKIKTDKQLQTLKGMGLEHVICVLEQSDRMPLPPKNKRKAGSGGARGGSAETSGGGASASKTSGSKAKPGSKTPVSVQLLGLKSETIERNKERRKRFRKVEKRYDKTMSSVVTILRRASGHSSEAAEEASELVNSLVETFLSERDTMINLMSSKPSEEAKNYHALNVTVLSMMVGKGLGFKSEIMHPLGLGAMFHDIGKGRVPMQAVSGMGATTMTKAAEKYVKEHPLIGARLVNDFSQFPKLATQAVLQHHELLDGSGYPKRLKGDAISPLARVVAVVNQYDNLINDHRAETLATPHQALKKLYASMRGKMDSRILAMFIRSMGVYPPGTVVKLSNGQFGMVTAVNPDHAARPTVLMYHSEIPKNEALLVDLVVEEDLNVAETFRPEDLPREVFSYLSPSKTINYYAEAVGDGA</sequence>
<evidence type="ECO:0000313" key="3">
    <source>
        <dbReference type="EMBL" id="BBD08992.1"/>
    </source>
</evidence>